<reference evidence="1 2" key="1">
    <citation type="submission" date="2018-02" db="EMBL/GenBank/DDBJ databases">
        <authorList>
            <person name="Cohen D.B."/>
            <person name="Kent A.D."/>
        </authorList>
    </citation>
    <scope>NUCLEOTIDE SEQUENCE [LARGE SCALE GENOMIC DNA]</scope>
    <source>
        <strain evidence="1 2">CCAP 1448/3</strain>
    </source>
</reference>
<gene>
    <name evidence="1" type="ORF">C7B64_17440</name>
</gene>
<dbReference type="EMBL" id="PVWJ01000097">
    <property type="protein sequence ID" value="PSB01621.1"/>
    <property type="molecule type" value="Genomic_DNA"/>
</dbReference>
<protein>
    <submittedName>
        <fullName evidence="1">Uncharacterized protein</fullName>
    </submittedName>
</protein>
<sequence length="122" mass="13827">MRKQYANCFFCPKSKLLSIYLLLTVVAGWQLYQNNRGEGYLRTISQADRGAILLTQQFGYSLPKAYRSLHGAITVLLMRSRNHRLTSPLQGLLAKQHQTRLQVLEISAIASESRASALQFDL</sequence>
<dbReference type="Proteomes" id="UP000238762">
    <property type="component" value="Unassembled WGS sequence"/>
</dbReference>
<evidence type="ECO:0000313" key="2">
    <source>
        <dbReference type="Proteomes" id="UP000238762"/>
    </source>
</evidence>
<reference evidence="1 2" key="2">
    <citation type="submission" date="2018-03" db="EMBL/GenBank/DDBJ databases">
        <title>The ancient ancestry and fast evolution of plastids.</title>
        <authorList>
            <person name="Moore K.R."/>
            <person name="Magnabosco C."/>
            <person name="Momper L."/>
            <person name="Gold D.A."/>
            <person name="Bosak T."/>
            <person name="Fournier G.P."/>
        </authorList>
    </citation>
    <scope>NUCLEOTIDE SEQUENCE [LARGE SCALE GENOMIC DNA]</scope>
    <source>
        <strain evidence="1 2">CCAP 1448/3</strain>
    </source>
</reference>
<organism evidence="1 2">
    <name type="scientific">Merismopedia glauca CCAP 1448/3</name>
    <dbReference type="NCBI Taxonomy" id="1296344"/>
    <lineage>
        <taxon>Bacteria</taxon>
        <taxon>Bacillati</taxon>
        <taxon>Cyanobacteriota</taxon>
        <taxon>Cyanophyceae</taxon>
        <taxon>Synechococcales</taxon>
        <taxon>Merismopediaceae</taxon>
        <taxon>Merismopedia</taxon>
    </lineage>
</organism>
<dbReference type="AlphaFoldDB" id="A0A2T1C038"/>
<evidence type="ECO:0000313" key="1">
    <source>
        <dbReference type="EMBL" id="PSB01621.1"/>
    </source>
</evidence>
<comment type="caution">
    <text evidence="1">The sequence shown here is derived from an EMBL/GenBank/DDBJ whole genome shotgun (WGS) entry which is preliminary data.</text>
</comment>
<keyword evidence="2" id="KW-1185">Reference proteome</keyword>
<name>A0A2T1C038_9CYAN</name>
<accession>A0A2T1C038</accession>
<proteinExistence type="predicted"/>